<keyword evidence="1" id="KW-0812">Transmembrane</keyword>
<keyword evidence="1" id="KW-0472">Membrane</keyword>
<evidence type="ECO:0000313" key="2">
    <source>
        <dbReference type="EMBL" id="KOM55202.1"/>
    </source>
</evidence>
<dbReference type="AlphaFoldDB" id="A0A0L9VJV9"/>
<proteinExistence type="predicted"/>
<protein>
    <submittedName>
        <fullName evidence="2">Uncharacterized protein</fullName>
    </submittedName>
</protein>
<evidence type="ECO:0000256" key="1">
    <source>
        <dbReference type="SAM" id="Phobius"/>
    </source>
</evidence>
<dbReference type="EMBL" id="CM003380">
    <property type="protein sequence ID" value="KOM55202.1"/>
    <property type="molecule type" value="Genomic_DNA"/>
</dbReference>
<dbReference type="Proteomes" id="UP000053144">
    <property type="component" value="Chromosome 10"/>
</dbReference>
<keyword evidence="1" id="KW-1133">Transmembrane helix</keyword>
<reference evidence="3" key="1">
    <citation type="journal article" date="2015" name="Proc. Natl. Acad. Sci. U.S.A.">
        <title>Genome sequencing of adzuki bean (Vigna angularis) provides insight into high starch and low fat accumulation and domestication.</title>
        <authorList>
            <person name="Yang K."/>
            <person name="Tian Z."/>
            <person name="Chen C."/>
            <person name="Luo L."/>
            <person name="Zhao B."/>
            <person name="Wang Z."/>
            <person name="Yu L."/>
            <person name="Li Y."/>
            <person name="Sun Y."/>
            <person name="Li W."/>
            <person name="Chen Y."/>
            <person name="Li Y."/>
            <person name="Zhang Y."/>
            <person name="Ai D."/>
            <person name="Zhao J."/>
            <person name="Shang C."/>
            <person name="Ma Y."/>
            <person name="Wu B."/>
            <person name="Wang M."/>
            <person name="Gao L."/>
            <person name="Sun D."/>
            <person name="Zhang P."/>
            <person name="Guo F."/>
            <person name="Wang W."/>
            <person name="Li Y."/>
            <person name="Wang J."/>
            <person name="Varshney R.K."/>
            <person name="Wang J."/>
            <person name="Ling H.Q."/>
            <person name="Wan P."/>
        </authorList>
    </citation>
    <scope>NUCLEOTIDE SEQUENCE</scope>
    <source>
        <strain evidence="3">cv. Jingnong 6</strain>
    </source>
</reference>
<dbReference type="Gramene" id="KOM55202">
    <property type="protein sequence ID" value="KOM55202"/>
    <property type="gene ID" value="LR48_Vigan10g109400"/>
</dbReference>
<accession>A0A0L9VJV9</accession>
<gene>
    <name evidence="2" type="ORF">LR48_Vigan10g109400</name>
</gene>
<name>A0A0L9VJV9_PHAAN</name>
<evidence type="ECO:0000313" key="3">
    <source>
        <dbReference type="Proteomes" id="UP000053144"/>
    </source>
</evidence>
<feature type="transmembrane region" description="Helical" evidence="1">
    <location>
        <begin position="6"/>
        <end position="26"/>
    </location>
</feature>
<organism evidence="2 3">
    <name type="scientific">Phaseolus angularis</name>
    <name type="common">Azuki bean</name>
    <name type="synonym">Vigna angularis</name>
    <dbReference type="NCBI Taxonomy" id="3914"/>
    <lineage>
        <taxon>Eukaryota</taxon>
        <taxon>Viridiplantae</taxon>
        <taxon>Streptophyta</taxon>
        <taxon>Embryophyta</taxon>
        <taxon>Tracheophyta</taxon>
        <taxon>Spermatophyta</taxon>
        <taxon>Magnoliopsida</taxon>
        <taxon>eudicotyledons</taxon>
        <taxon>Gunneridae</taxon>
        <taxon>Pentapetalae</taxon>
        <taxon>rosids</taxon>
        <taxon>fabids</taxon>
        <taxon>Fabales</taxon>
        <taxon>Fabaceae</taxon>
        <taxon>Papilionoideae</taxon>
        <taxon>50 kb inversion clade</taxon>
        <taxon>NPAAA clade</taxon>
        <taxon>indigoferoid/millettioid clade</taxon>
        <taxon>Phaseoleae</taxon>
        <taxon>Vigna</taxon>
    </lineage>
</organism>
<sequence>MTWNYASPLGFFSPAALLEFIILLSIDELQMKTLGTAQSSRSCHKRSPAITQEILHGLAAAETHPAFTLHTDMEAKSRSIHKKQSNVEQQCVGIRPEETRVGEGRETVTAGMEDDLKFLLSSHVVLYNLFI</sequence>